<evidence type="ECO:0000256" key="1">
    <source>
        <dbReference type="ARBA" id="ARBA00022603"/>
    </source>
</evidence>
<gene>
    <name evidence="5" type="ORF">ACHAWU_000533</name>
</gene>
<feature type="compositionally biased region" description="Gly residues" evidence="3">
    <location>
        <begin position="109"/>
        <end position="119"/>
    </location>
</feature>
<feature type="compositionally biased region" description="Basic and acidic residues" evidence="3">
    <location>
        <begin position="41"/>
        <end position="61"/>
    </location>
</feature>
<proteinExistence type="predicted"/>
<feature type="compositionally biased region" description="Acidic residues" evidence="3">
    <location>
        <begin position="133"/>
        <end position="142"/>
    </location>
</feature>
<feature type="compositionally biased region" description="Low complexity" evidence="3">
    <location>
        <begin position="13"/>
        <end position="34"/>
    </location>
</feature>
<feature type="region of interest" description="Disordered" evidence="3">
    <location>
        <begin position="13"/>
        <end position="67"/>
    </location>
</feature>
<dbReference type="AlphaFoldDB" id="A0ABD3M709"/>
<comment type="caution">
    <text evidence="5">The sequence shown here is derived from an EMBL/GenBank/DDBJ whole genome shotgun (WGS) entry which is preliminary data.</text>
</comment>
<feature type="region of interest" description="Disordered" evidence="3">
    <location>
        <begin position="360"/>
        <end position="404"/>
    </location>
</feature>
<dbReference type="PANTHER" id="PTHR43861:SF1">
    <property type="entry name" value="TRANS-ACONITATE 2-METHYLTRANSFERASE"/>
    <property type="match status" value="1"/>
</dbReference>
<feature type="compositionally biased region" description="Basic and acidic residues" evidence="3">
    <location>
        <begin position="248"/>
        <end position="269"/>
    </location>
</feature>
<keyword evidence="1" id="KW-0489">Methyltransferase</keyword>
<evidence type="ECO:0000313" key="6">
    <source>
        <dbReference type="Proteomes" id="UP001530293"/>
    </source>
</evidence>
<dbReference type="GO" id="GO:0032259">
    <property type="term" value="P:methylation"/>
    <property type="evidence" value="ECO:0007669"/>
    <property type="project" value="UniProtKB-KW"/>
</dbReference>
<feature type="compositionally biased region" description="Basic and acidic residues" evidence="3">
    <location>
        <begin position="143"/>
        <end position="153"/>
    </location>
</feature>
<dbReference type="Proteomes" id="UP001530293">
    <property type="component" value="Unassembled WGS sequence"/>
</dbReference>
<reference evidence="5 6" key="1">
    <citation type="submission" date="2024-10" db="EMBL/GenBank/DDBJ databases">
        <title>Updated reference genomes for cyclostephanoid diatoms.</title>
        <authorList>
            <person name="Roberts W.R."/>
            <person name="Alverson A.J."/>
        </authorList>
    </citation>
    <scope>NUCLEOTIDE SEQUENCE [LARGE SCALE GENOMIC DNA]</scope>
    <source>
        <strain evidence="5 6">AJA232-27</strain>
    </source>
</reference>
<evidence type="ECO:0000256" key="2">
    <source>
        <dbReference type="ARBA" id="ARBA00022679"/>
    </source>
</evidence>
<accession>A0ABD3M709</accession>
<dbReference type="CDD" id="cd02440">
    <property type="entry name" value="AdoMet_MTases"/>
    <property type="match status" value="1"/>
</dbReference>
<evidence type="ECO:0000313" key="5">
    <source>
        <dbReference type="EMBL" id="KAL3757806.1"/>
    </source>
</evidence>
<dbReference type="EMBL" id="JALLBG020000252">
    <property type="protein sequence ID" value="KAL3757806.1"/>
    <property type="molecule type" value="Genomic_DNA"/>
</dbReference>
<keyword evidence="6" id="KW-1185">Reference proteome</keyword>
<feature type="compositionally biased region" description="Basic and acidic residues" evidence="3">
    <location>
        <begin position="371"/>
        <end position="385"/>
    </location>
</feature>
<evidence type="ECO:0000259" key="4">
    <source>
        <dbReference type="Pfam" id="PF13649"/>
    </source>
</evidence>
<dbReference type="GO" id="GO:0008168">
    <property type="term" value="F:methyltransferase activity"/>
    <property type="evidence" value="ECO:0007669"/>
    <property type="project" value="UniProtKB-KW"/>
</dbReference>
<evidence type="ECO:0000256" key="3">
    <source>
        <dbReference type="SAM" id="MobiDB-lite"/>
    </source>
</evidence>
<dbReference type="InterPro" id="IPR029063">
    <property type="entry name" value="SAM-dependent_MTases_sf"/>
</dbReference>
<name>A0ABD3M709_9STRA</name>
<dbReference type="Gene3D" id="3.40.50.150">
    <property type="entry name" value="Vaccinia Virus protein VP39"/>
    <property type="match status" value="1"/>
</dbReference>
<feature type="compositionally biased region" description="Polar residues" evidence="3">
    <location>
        <begin position="361"/>
        <end position="370"/>
    </location>
</feature>
<feature type="region of interest" description="Disordered" evidence="3">
    <location>
        <begin position="427"/>
        <end position="451"/>
    </location>
</feature>
<feature type="region of interest" description="Disordered" evidence="3">
    <location>
        <begin position="89"/>
        <end position="153"/>
    </location>
</feature>
<feature type="compositionally biased region" description="Low complexity" evidence="3">
    <location>
        <begin position="429"/>
        <end position="451"/>
    </location>
</feature>
<dbReference type="Pfam" id="PF13649">
    <property type="entry name" value="Methyltransf_25"/>
    <property type="match status" value="1"/>
</dbReference>
<dbReference type="SUPFAM" id="SSF53335">
    <property type="entry name" value="S-adenosyl-L-methionine-dependent methyltransferases"/>
    <property type="match status" value="1"/>
</dbReference>
<dbReference type="PANTHER" id="PTHR43861">
    <property type="entry name" value="TRANS-ACONITATE 2-METHYLTRANSFERASE-RELATED"/>
    <property type="match status" value="1"/>
</dbReference>
<feature type="compositionally biased region" description="Basic and acidic residues" evidence="3">
    <location>
        <begin position="89"/>
        <end position="100"/>
    </location>
</feature>
<feature type="compositionally biased region" description="Acidic residues" evidence="3">
    <location>
        <begin position="270"/>
        <end position="279"/>
    </location>
</feature>
<feature type="compositionally biased region" description="Acidic residues" evidence="3">
    <location>
        <begin position="202"/>
        <end position="220"/>
    </location>
</feature>
<dbReference type="InterPro" id="IPR041698">
    <property type="entry name" value="Methyltransf_25"/>
</dbReference>
<feature type="domain" description="Methyltransferase" evidence="4">
    <location>
        <begin position="497"/>
        <end position="589"/>
    </location>
</feature>
<feature type="region of interest" description="Disordered" evidence="3">
    <location>
        <begin position="183"/>
        <end position="282"/>
    </location>
</feature>
<keyword evidence="2" id="KW-0808">Transferase</keyword>
<organism evidence="5 6">
    <name type="scientific">Discostella pseudostelligera</name>
    <dbReference type="NCBI Taxonomy" id="259834"/>
    <lineage>
        <taxon>Eukaryota</taxon>
        <taxon>Sar</taxon>
        <taxon>Stramenopiles</taxon>
        <taxon>Ochrophyta</taxon>
        <taxon>Bacillariophyta</taxon>
        <taxon>Coscinodiscophyceae</taxon>
        <taxon>Thalassiosirophycidae</taxon>
        <taxon>Stephanodiscales</taxon>
        <taxon>Stephanodiscaceae</taxon>
        <taxon>Discostella</taxon>
    </lineage>
</organism>
<protein>
    <recommendedName>
        <fullName evidence="4">Methyltransferase domain-containing protein</fullName>
    </recommendedName>
</protein>
<sequence>MGLTDELEALRQSGSVKSKSAGLSAAAATTTSTAFITPEAEAERRRNKALQEKQSRLEAKNALHSNNYYGEDDLNSILLNKKLIEEQRSKKKEAERNLREWRRKHHDGGGGGGGVGGKTKGTAAAVSVRSDDAGDDDDEEDDHEARMNRDALEMLPEHVVRTLKAKYETSNAELALERALQEEEVKHGHGKAGALAKLMEITLEEDDDDEEEEDVGGDDEGEKKNAKDDDDEPQQQQQPLATEAADEEWVKIEQKVDVEAKGETELKEQVEEEKEEEEQNGAMGNKVAVAVGVAAAVAAAAVAVVAATTTASNPTSTNDEPQPVEVQVEEVREKIEHLTIDEGTTPCGEEKENASVIINVDNDSGAVTTNRDNKVDEETKEHHPSDEDDDNNNINNTTLPSENYDRQIEQTKRFYNLHSQEYIEHTSNKNKNTATTTTETTMDNKNLSSSSSSHRDAFIAHILKQQQKMMDHSTNSNPTITISSTTSTSSSPSLLLLDLGCGYGRDTYHFTTTLGHRVLGIDFSIEMLHHAKRLAPLAHYLNMDMRHLKNALVDESLDGIWANSSLLHLPKVDMLNVLQGLYGAMKVGGVLFMSLKMRDAESTVDEEEEEVFEIDERYVARNSLPPPASVDADAVAAGENLEGSNDDDDTRRKFYSYYTLEEVRELVAKSGWTILEINEEDHRGVSDYVEHTKVYVFATRSNE</sequence>